<dbReference type="AlphaFoldDB" id="A0AA36HZ07"/>
<feature type="compositionally biased region" description="Basic residues" evidence="1">
    <location>
        <begin position="42"/>
        <end position="51"/>
    </location>
</feature>
<feature type="region of interest" description="Disordered" evidence="1">
    <location>
        <begin position="290"/>
        <end position="338"/>
    </location>
</feature>
<keyword evidence="3" id="KW-1185">Reference proteome</keyword>
<sequence>MDGILPSLVREDAEPVKSQVQGLLHIADALLNRERRRANFRARVRAKRRSPGRGPSNPPEVLAAESIEAPTEEAPESGDDENEGVPRRRGANGKRLPRIAKTAKPEEEFLSLSEAQVAVEKYRQRSRAAEAAIQASVERFDRGKRLQEPLLDDLKQLKKFVASADRHRPHLLLERRVEVGIRHTFQTAKSKKVKRWDEGSQPSSKSSSSSATDSAKISKKSKPEASETGGSFTHGPWEADIPPSTSPSKECLPHPIQKQAESPELSPEEAEQQLFSLAQDIQTKEMAQSLRLQRSPGMRDTTSSNQDWLEAARSTRSRSWEHIEEVEEQEAPRHRARRAPRCFQGQVPTPAEQRAAGRRHIVFWHSSVWPKLLRGKKSSRVLREVARRDCFEDEGSPSSHAFIVAANKQVQDDKVRTLRLSGSTPSIGSSDCSFSNQKGSLARSCLKPWRSPVEALLGKSFIYPNGRRGSARVSDMLGTSTANKTGSKTERLPILATQQVEAEASSHAAWEQIKRTHGFSVLCQKR</sequence>
<organism evidence="2 3">
    <name type="scientific">Effrenium voratum</name>
    <dbReference type="NCBI Taxonomy" id="2562239"/>
    <lineage>
        <taxon>Eukaryota</taxon>
        <taxon>Sar</taxon>
        <taxon>Alveolata</taxon>
        <taxon>Dinophyceae</taxon>
        <taxon>Suessiales</taxon>
        <taxon>Symbiodiniaceae</taxon>
        <taxon>Effrenium</taxon>
    </lineage>
</organism>
<accession>A0AA36HZ07</accession>
<comment type="caution">
    <text evidence="2">The sequence shown here is derived from an EMBL/GenBank/DDBJ whole genome shotgun (WGS) entry which is preliminary data.</text>
</comment>
<feature type="region of interest" description="Disordered" evidence="1">
    <location>
        <begin position="42"/>
        <end position="100"/>
    </location>
</feature>
<gene>
    <name evidence="2" type="ORF">EVOR1521_LOCUS6068</name>
</gene>
<evidence type="ECO:0000313" key="3">
    <source>
        <dbReference type="Proteomes" id="UP001178507"/>
    </source>
</evidence>
<feature type="compositionally biased region" description="Low complexity" evidence="1">
    <location>
        <begin position="203"/>
        <end position="215"/>
    </location>
</feature>
<dbReference type="Proteomes" id="UP001178507">
    <property type="component" value="Unassembled WGS sequence"/>
</dbReference>
<name>A0AA36HZ07_9DINO</name>
<evidence type="ECO:0000313" key="2">
    <source>
        <dbReference type="EMBL" id="CAJ1377212.1"/>
    </source>
</evidence>
<feature type="compositionally biased region" description="Acidic residues" evidence="1">
    <location>
        <begin position="70"/>
        <end position="83"/>
    </location>
</feature>
<feature type="region of interest" description="Disordered" evidence="1">
    <location>
        <begin position="188"/>
        <end position="272"/>
    </location>
</feature>
<evidence type="ECO:0000256" key="1">
    <source>
        <dbReference type="SAM" id="MobiDB-lite"/>
    </source>
</evidence>
<feature type="compositionally biased region" description="Basic residues" evidence="1">
    <location>
        <begin position="87"/>
        <end position="98"/>
    </location>
</feature>
<protein>
    <submittedName>
        <fullName evidence="2">Uncharacterized protein</fullName>
    </submittedName>
</protein>
<reference evidence="2" key="1">
    <citation type="submission" date="2023-08" db="EMBL/GenBank/DDBJ databases">
        <authorList>
            <person name="Chen Y."/>
            <person name="Shah S."/>
            <person name="Dougan E. K."/>
            <person name="Thang M."/>
            <person name="Chan C."/>
        </authorList>
    </citation>
    <scope>NUCLEOTIDE SEQUENCE</scope>
</reference>
<dbReference type="EMBL" id="CAUJNA010000447">
    <property type="protein sequence ID" value="CAJ1377212.1"/>
    <property type="molecule type" value="Genomic_DNA"/>
</dbReference>
<proteinExistence type="predicted"/>